<dbReference type="EMBL" id="FMVM01000001">
    <property type="protein sequence ID" value="SCX89811.1"/>
    <property type="molecule type" value="Genomic_DNA"/>
</dbReference>
<dbReference type="GO" id="GO:0016747">
    <property type="term" value="F:acyltransferase activity, transferring groups other than amino-acyl groups"/>
    <property type="evidence" value="ECO:0007669"/>
    <property type="project" value="InterPro"/>
</dbReference>
<dbReference type="InterPro" id="IPR016181">
    <property type="entry name" value="Acyl_CoA_acyltransferase"/>
</dbReference>
<name>A0A1G5BI38_9BACL</name>
<evidence type="ECO:0000313" key="2">
    <source>
        <dbReference type="EMBL" id="SCX89811.1"/>
    </source>
</evidence>
<keyword evidence="2" id="KW-0808">Transferase</keyword>
<feature type="domain" description="N-acetyltransferase" evidence="1">
    <location>
        <begin position="10"/>
        <end position="155"/>
    </location>
</feature>
<dbReference type="Proteomes" id="UP000198538">
    <property type="component" value="Unassembled WGS sequence"/>
</dbReference>
<sequence>MRDNMMEKQVTLQPITQENKSECILLQPKEDQLTLVASNADSLIHATKEVTSRPYGIYAGNEMVGFILFDNEIYTDGHYWILRFMIDGKHQGQGYGKRAIQEVIHMLQERRDCRQIRVSHIPHNVAANALYKRCGFQETGELEDNGDIILGYQVRE</sequence>
<dbReference type="AlphaFoldDB" id="A0A1G5BI38"/>
<dbReference type="Pfam" id="PF00583">
    <property type="entry name" value="Acetyltransf_1"/>
    <property type="match status" value="1"/>
</dbReference>
<dbReference type="RefSeq" id="WP_090915376.1">
    <property type="nucleotide sequence ID" value="NZ_FMVM01000001.1"/>
</dbReference>
<dbReference type="SUPFAM" id="SSF55729">
    <property type="entry name" value="Acyl-CoA N-acyltransferases (Nat)"/>
    <property type="match status" value="1"/>
</dbReference>
<dbReference type="STRING" id="582692.SAMN05720606_101384"/>
<gene>
    <name evidence="2" type="ORF">SAMN05720606_101384</name>
</gene>
<dbReference type="Gene3D" id="3.40.630.30">
    <property type="match status" value="1"/>
</dbReference>
<reference evidence="3" key="1">
    <citation type="submission" date="2016-10" db="EMBL/GenBank/DDBJ databases">
        <authorList>
            <person name="Varghese N."/>
            <person name="Submissions S."/>
        </authorList>
    </citation>
    <scope>NUCLEOTIDE SEQUENCE [LARGE SCALE GENOMIC DNA]</scope>
    <source>
        <strain evidence="3">BL9</strain>
    </source>
</reference>
<dbReference type="CDD" id="cd04301">
    <property type="entry name" value="NAT_SF"/>
    <property type="match status" value="1"/>
</dbReference>
<evidence type="ECO:0000313" key="3">
    <source>
        <dbReference type="Proteomes" id="UP000198538"/>
    </source>
</evidence>
<evidence type="ECO:0000259" key="1">
    <source>
        <dbReference type="PROSITE" id="PS51186"/>
    </source>
</evidence>
<proteinExistence type="predicted"/>
<dbReference type="InterPro" id="IPR051531">
    <property type="entry name" value="N-acetyltransferase"/>
</dbReference>
<organism evidence="2 3">
    <name type="scientific">Paenibacillus polysaccharolyticus</name>
    <dbReference type="NCBI Taxonomy" id="582692"/>
    <lineage>
        <taxon>Bacteria</taxon>
        <taxon>Bacillati</taxon>
        <taxon>Bacillota</taxon>
        <taxon>Bacilli</taxon>
        <taxon>Bacillales</taxon>
        <taxon>Paenibacillaceae</taxon>
        <taxon>Paenibacillus</taxon>
    </lineage>
</organism>
<dbReference type="InterPro" id="IPR000182">
    <property type="entry name" value="GNAT_dom"/>
</dbReference>
<accession>A0A1G5BI38</accession>
<dbReference type="PANTHER" id="PTHR43792">
    <property type="entry name" value="GNAT FAMILY, PUTATIVE (AFU_ORTHOLOGUE AFUA_3G00765)-RELATED-RELATED"/>
    <property type="match status" value="1"/>
</dbReference>
<keyword evidence="3" id="KW-1185">Reference proteome</keyword>
<dbReference type="PROSITE" id="PS51186">
    <property type="entry name" value="GNAT"/>
    <property type="match status" value="1"/>
</dbReference>
<protein>
    <submittedName>
        <fullName evidence="2">Diamine N-acetyltransferase</fullName>
    </submittedName>
</protein>